<name>A0A1J5QSQ2_9ZZZZ</name>
<dbReference type="GO" id="GO:0005829">
    <property type="term" value="C:cytosol"/>
    <property type="evidence" value="ECO:0007669"/>
    <property type="project" value="TreeGrafter"/>
</dbReference>
<dbReference type="EMBL" id="MLJW01001306">
    <property type="protein sequence ID" value="OIQ78933.1"/>
    <property type="molecule type" value="Genomic_DNA"/>
</dbReference>
<evidence type="ECO:0000256" key="1">
    <source>
        <dbReference type="ARBA" id="ARBA00022679"/>
    </source>
</evidence>
<evidence type="ECO:0000259" key="3">
    <source>
        <dbReference type="Pfam" id="PF07804"/>
    </source>
</evidence>
<keyword evidence="5" id="KW-0238">DNA-binding</keyword>
<keyword evidence="1" id="KW-0808">Transferase</keyword>
<reference evidence="5" key="1">
    <citation type="submission" date="2016-10" db="EMBL/GenBank/DDBJ databases">
        <title>Sequence of Gallionella enrichment culture.</title>
        <authorList>
            <person name="Poehlein A."/>
            <person name="Muehling M."/>
            <person name="Daniel R."/>
        </authorList>
    </citation>
    <scope>NUCLEOTIDE SEQUENCE</scope>
</reference>
<protein>
    <submittedName>
        <fullName evidence="5">Putative DNA-binding transcriptional regulator</fullName>
    </submittedName>
</protein>
<gene>
    <name evidence="5" type="ORF">GALL_393520</name>
</gene>
<dbReference type="PANTHER" id="PTHR37419:SF8">
    <property type="entry name" value="TOXIN YJJJ"/>
    <property type="match status" value="1"/>
</dbReference>
<dbReference type="InterPro" id="IPR052028">
    <property type="entry name" value="HipA_Ser/Thr_kinase"/>
</dbReference>
<dbReference type="GO" id="GO:0003677">
    <property type="term" value="F:DNA binding"/>
    <property type="evidence" value="ECO:0007669"/>
    <property type="project" value="UniProtKB-KW"/>
</dbReference>
<dbReference type="GO" id="GO:0004674">
    <property type="term" value="F:protein serine/threonine kinase activity"/>
    <property type="evidence" value="ECO:0007669"/>
    <property type="project" value="TreeGrafter"/>
</dbReference>
<comment type="caution">
    <text evidence="5">The sequence shown here is derived from an EMBL/GenBank/DDBJ whole genome shotgun (WGS) entry which is preliminary data.</text>
</comment>
<dbReference type="InterPro" id="IPR012893">
    <property type="entry name" value="HipA-like_C"/>
</dbReference>
<dbReference type="InterPro" id="IPR017508">
    <property type="entry name" value="HipA_N1"/>
</dbReference>
<dbReference type="Gene3D" id="1.10.1070.20">
    <property type="match status" value="1"/>
</dbReference>
<dbReference type="Pfam" id="PF13657">
    <property type="entry name" value="Couple_hipA"/>
    <property type="match status" value="1"/>
</dbReference>
<evidence type="ECO:0000259" key="4">
    <source>
        <dbReference type="Pfam" id="PF13657"/>
    </source>
</evidence>
<feature type="domain" description="HipA-like C-terminal" evidence="3">
    <location>
        <begin position="169"/>
        <end position="407"/>
    </location>
</feature>
<feature type="domain" description="HipA N-terminal subdomain 1" evidence="4">
    <location>
        <begin position="10"/>
        <end position="120"/>
    </location>
</feature>
<proteinExistence type="predicted"/>
<sequence length="435" mass="47660">MSYQQVDLVEIRAWGDLVGAVALDPATGFYAFEYDEDWIARGKSLAPLQMSNRSGVFEFPQLAPETYYRLPAMLADALPDKFGNALVDAYLADQGVPTGSITPLDRLAYAADRGMGALTFHPPIRDGVETSTAVQLADLVSAARSLVSGEITDAPAVHEALRQLIQVGTSAGGARAKAVIAYNPATGQVRSGQFDAPEGFEHWIVKLDGVSVDPNREFDPLTGGTDYGRVEYAYYLMATRAGIEMSECALLPEGPRTHFLTRRFDRTSKGERIHLQSLCAMAHLDFNLISTHSYSQYFATINELGLGSGALSQAFRRMVFNVVAVNRDDHTKNLAFLLPENGAWQLAPAYDVTHSHNSRSNWTARHQMSVNGKFDGITLADLREVGDRHLVPNYAGLINEVFEAVGSWPDFAKGAGVSAETRERIAKDMDENRPR</sequence>
<dbReference type="Pfam" id="PF07804">
    <property type="entry name" value="HipA_C"/>
    <property type="match status" value="1"/>
</dbReference>
<organism evidence="5">
    <name type="scientific">mine drainage metagenome</name>
    <dbReference type="NCBI Taxonomy" id="410659"/>
    <lineage>
        <taxon>unclassified sequences</taxon>
        <taxon>metagenomes</taxon>
        <taxon>ecological metagenomes</taxon>
    </lineage>
</organism>
<accession>A0A1J5QSQ2</accession>
<dbReference type="PANTHER" id="PTHR37419">
    <property type="entry name" value="SERINE/THREONINE-PROTEIN KINASE TOXIN HIPA"/>
    <property type="match status" value="1"/>
</dbReference>
<evidence type="ECO:0000256" key="2">
    <source>
        <dbReference type="ARBA" id="ARBA00022777"/>
    </source>
</evidence>
<evidence type="ECO:0000313" key="5">
    <source>
        <dbReference type="EMBL" id="OIQ78933.1"/>
    </source>
</evidence>
<dbReference type="AlphaFoldDB" id="A0A1J5QSQ2"/>
<keyword evidence="2" id="KW-0418">Kinase</keyword>